<dbReference type="InterPro" id="IPR036526">
    <property type="entry name" value="C-N_Hydrolase_sf"/>
</dbReference>
<dbReference type="HAMAP" id="MF_02090">
    <property type="entry name" value="NadE_glutamine_dep"/>
    <property type="match status" value="1"/>
</dbReference>
<feature type="active site" description="Proton acceptor; for glutaminase activity" evidence="7">
    <location>
        <position position="68"/>
    </location>
</feature>
<feature type="binding site" evidence="7">
    <location>
        <position position="497"/>
    </location>
    <ligand>
        <name>ATP</name>
        <dbReference type="ChEBI" id="CHEBI:30616"/>
    </ligand>
</feature>
<feature type="binding site" evidence="7">
    <location>
        <position position="226"/>
    </location>
    <ligand>
        <name>L-glutamine</name>
        <dbReference type="ChEBI" id="CHEBI:58359"/>
    </ligand>
</feature>
<dbReference type="InterPro" id="IPR041856">
    <property type="entry name" value="NAD+_synth_C"/>
</dbReference>
<dbReference type="InterPro" id="IPR003010">
    <property type="entry name" value="C-N_Hydrolase"/>
</dbReference>
<dbReference type="InterPro" id="IPR022310">
    <property type="entry name" value="NAD/GMP_synthase"/>
</dbReference>
<sequence>MSQLTEALHEQQSQTASSFYSIHRHGFVRVGVATPPVFIADPARNAEAIIAQGVEANERHVDLLVFPELCLSAYAIDDLVLQDALLDAVDDGLAAILRASRTLRTVLLVGAPLRRNGRLYNCAVAISGGRILGVVPKLFLPNYREYYEKRWFASGAGMTGLDIDVAGQQAPFGIDLLFEGTGLADFVFHMEICEDYWAPTPPSTDGALAGALLLCNLSASNIVVGKSADRHLLSAAQSMRCMAAYVYSAAGRGESTTDLAWDGQGTIYEAGDLIARSERFAQPPQLVVGDVDVARLRQERLRTPTFNDAAAFRGHPETAFRRIRFDHAPLSVDIGLHRPLRRFPYVPNSRERLDEDCFEAFNIQVEGLRRRFEATPGDRMVIGVSGGLDSTHALIVAAKACDQMGLPRSTILGYTLPGFATGDETKANALALMEALGVGCEEIDIRPAARQMLADMGHPFASGEPVYDITFENVQAGLRTDYLFRLANQRHGFVIGTGDLSELALGWCTYGVGDQMSHYNVNAGVPKTLIQYLIRWTVRTGQFDQRTGELLSAILSTEISPELVPADAEGAIQSTQSKIGPYELHDFFLFHIARYGQPPSKVAFLAWHAWKDAKAGLWPMEFPQASRNAYDLSTITRWLESFLMRFFQTSQFKRSALPNGPKVSAGGSLSPRGDWRAPSDGTAHAWIAELRHALPKDL</sequence>
<dbReference type="PIRSF" id="PIRSF006630">
    <property type="entry name" value="NADS_GAT"/>
    <property type="match status" value="1"/>
</dbReference>
<reference evidence="10" key="1">
    <citation type="submission" date="2022-12" db="EMBL/GenBank/DDBJ databases">
        <title>Jiella pelagia sp. nov., isolated from phosphonate enriched culture of Northwest Pacific surface seawater.</title>
        <authorList>
            <person name="Shin D.Y."/>
            <person name="Hwang C.Y."/>
        </authorList>
    </citation>
    <scope>NUCLEOTIDE SEQUENCE</scope>
    <source>
        <strain evidence="10">HL-NP1</strain>
    </source>
</reference>
<organism evidence="10 11">
    <name type="scientific">Jiella pelagia</name>
    <dbReference type="NCBI Taxonomy" id="2986949"/>
    <lineage>
        <taxon>Bacteria</taxon>
        <taxon>Pseudomonadati</taxon>
        <taxon>Pseudomonadota</taxon>
        <taxon>Alphaproteobacteria</taxon>
        <taxon>Hyphomicrobiales</taxon>
        <taxon>Aurantimonadaceae</taxon>
        <taxon>Jiella</taxon>
    </lineage>
</organism>
<dbReference type="Gene3D" id="3.60.110.10">
    <property type="entry name" value="Carbon-nitrogen hydrolase"/>
    <property type="match status" value="1"/>
</dbReference>
<comment type="function">
    <text evidence="7">Catalyzes the ATP-dependent amidation of deamido-NAD to form NAD. Uses L-glutamine as a nitrogen source.</text>
</comment>
<dbReference type="RefSeq" id="WP_268881189.1">
    <property type="nucleotide sequence ID" value="NZ_CP114029.1"/>
</dbReference>
<dbReference type="InterPro" id="IPR014729">
    <property type="entry name" value="Rossmann-like_a/b/a_fold"/>
</dbReference>
<keyword evidence="4 7" id="KW-0547">Nucleotide-binding</keyword>
<evidence type="ECO:0000256" key="1">
    <source>
        <dbReference type="ARBA" id="ARBA00005188"/>
    </source>
</evidence>
<comment type="catalytic activity">
    <reaction evidence="7 8">
        <text>deamido-NAD(+) + L-glutamine + ATP + H2O = L-glutamate + AMP + diphosphate + NAD(+) + H(+)</text>
        <dbReference type="Rhea" id="RHEA:24384"/>
        <dbReference type="ChEBI" id="CHEBI:15377"/>
        <dbReference type="ChEBI" id="CHEBI:15378"/>
        <dbReference type="ChEBI" id="CHEBI:29985"/>
        <dbReference type="ChEBI" id="CHEBI:30616"/>
        <dbReference type="ChEBI" id="CHEBI:33019"/>
        <dbReference type="ChEBI" id="CHEBI:57540"/>
        <dbReference type="ChEBI" id="CHEBI:58359"/>
        <dbReference type="ChEBI" id="CHEBI:58437"/>
        <dbReference type="ChEBI" id="CHEBI:456215"/>
        <dbReference type="EC" id="6.3.5.1"/>
    </reaction>
</comment>
<name>A0ABY7BZ58_9HYPH</name>
<dbReference type="Gene3D" id="1.10.10.1140">
    <property type="entry name" value="Glutamine-dependent NAD+ synthetase, C-terminal domain"/>
    <property type="match status" value="1"/>
</dbReference>
<evidence type="ECO:0000256" key="8">
    <source>
        <dbReference type="PIRNR" id="PIRNR006630"/>
    </source>
</evidence>
<feature type="binding site" evidence="7">
    <location>
        <position position="473"/>
    </location>
    <ligand>
        <name>deamido-NAD(+)</name>
        <dbReference type="ChEBI" id="CHEBI:58437"/>
        <note>ligand shared between two neighboring subunits</note>
    </ligand>
</feature>
<dbReference type="CDD" id="cd07570">
    <property type="entry name" value="GAT_Gln-NAD-synth"/>
    <property type="match status" value="1"/>
</dbReference>
<feature type="binding site" evidence="7">
    <location>
        <begin position="383"/>
        <end position="390"/>
    </location>
    <ligand>
        <name>ATP</name>
        <dbReference type="ChEBI" id="CHEBI:30616"/>
    </ligand>
</feature>
<evidence type="ECO:0000256" key="7">
    <source>
        <dbReference type="HAMAP-Rule" id="MF_02090"/>
    </source>
</evidence>
<dbReference type="GO" id="GO:0008795">
    <property type="term" value="F:NAD+ synthase activity"/>
    <property type="evidence" value="ECO:0007669"/>
    <property type="project" value="UniProtKB-EC"/>
</dbReference>
<keyword evidence="11" id="KW-1185">Reference proteome</keyword>
<accession>A0ABY7BZ58</accession>
<dbReference type="Pfam" id="PF02540">
    <property type="entry name" value="NAD_synthase"/>
    <property type="match status" value="1"/>
</dbReference>
<evidence type="ECO:0000256" key="5">
    <source>
        <dbReference type="ARBA" id="ARBA00022840"/>
    </source>
</evidence>
<comment type="similarity">
    <text evidence="2 7 8">In the C-terminal section; belongs to the NAD synthetase family.</text>
</comment>
<feature type="binding site" evidence="7">
    <location>
        <position position="502"/>
    </location>
    <ligand>
        <name>deamido-NAD(+)</name>
        <dbReference type="ChEBI" id="CHEBI:58437"/>
        <note>ligand shared between two neighboring subunits</note>
    </ligand>
</feature>
<dbReference type="InterPro" id="IPR003694">
    <property type="entry name" value="NAD_synthase"/>
</dbReference>
<dbReference type="CDD" id="cd00553">
    <property type="entry name" value="NAD_synthase"/>
    <property type="match status" value="1"/>
</dbReference>
<feature type="binding site" evidence="7">
    <location>
        <position position="653"/>
    </location>
    <ligand>
        <name>deamido-NAD(+)</name>
        <dbReference type="ChEBI" id="CHEBI:58437"/>
        <note>ligand shared between two neighboring subunits</note>
    </ligand>
</feature>
<keyword evidence="6 7" id="KW-0520">NAD</keyword>
<dbReference type="EC" id="6.3.5.1" evidence="7 8"/>
<feature type="binding site" evidence="7">
    <location>
        <position position="143"/>
    </location>
    <ligand>
        <name>L-glutamine</name>
        <dbReference type="ChEBI" id="CHEBI:58359"/>
    </ligand>
</feature>
<dbReference type="NCBIfam" id="NF002730">
    <property type="entry name" value="PRK02628.1"/>
    <property type="match status" value="1"/>
</dbReference>
<keyword evidence="3 7" id="KW-0436">Ligase</keyword>
<proteinExistence type="inferred from homology"/>
<evidence type="ECO:0000256" key="3">
    <source>
        <dbReference type="ARBA" id="ARBA00022598"/>
    </source>
</evidence>
<dbReference type="PANTHER" id="PTHR23090">
    <property type="entry name" value="NH 3 /GLUTAMINE-DEPENDENT NAD + SYNTHETASE"/>
    <property type="match status" value="1"/>
</dbReference>
<dbReference type="Proteomes" id="UP001164020">
    <property type="component" value="Chromosome"/>
</dbReference>
<keyword evidence="5 7" id="KW-0067">ATP-binding</keyword>
<protein>
    <recommendedName>
        <fullName evidence="7 8">Glutamine-dependent NAD(+) synthetase</fullName>
        <ecNumber evidence="7 8">6.3.5.1</ecNumber>
    </recommendedName>
    <alternativeName>
        <fullName evidence="7 8">NAD(+) synthase [glutamine-hydrolyzing]</fullName>
    </alternativeName>
</protein>
<feature type="binding site" evidence="7">
    <location>
        <position position="220"/>
    </location>
    <ligand>
        <name>L-glutamine</name>
        <dbReference type="ChEBI" id="CHEBI:58359"/>
    </ligand>
</feature>
<comment type="pathway">
    <text evidence="1 7 8">Cofactor biosynthesis; NAD(+) biosynthesis; NAD(+) from deamido-NAD(+) (L-Gln route): step 1/1.</text>
</comment>
<dbReference type="Gene3D" id="3.40.50.620">
    <property type="entry name" value="HUPs"/>
    <property type="match status" value="1"/>
</dbReference>
<dbReference type="InterPro" id="IPR014445">
    <property type="entry name" value="Gln-dep_NAD_synthase"/>
</dbReference>
<dbReference type="SUPFAM" id="SSF52402">
    <property type="entry name" value="Adenine nucleotide alpha hydrolases-like"/>
    <property type="match status" value="1"/>
</dbReference>
<evidence type="ECO:0000259" key="9">
    <source>
        <dbReference type="PROSITE" id="PS50263"/>
    </source>
</evidence>
<feature type="active site" description="For glutaminase activity" evidence="7">
    <location>
        <position position="137"/>
    </location>
</feature>
<dbReference type="PANTHER" id="PTHR23090:SF9">
    <property type="entry name" value="GLUTAMINE-DEPENDENT NAD(+) SYNTHETASE"/>
    <property type="match status" value="1"/>
</dbReference>
<dbReference type="PROSITE" id="PS50263">
    <property type="entry name" value="CN_HYDROLASE"/>
    <property type="match status" value="1"/>
</dbReference>
<dbReference type="SUPFAM" id="SSF56317">
    <property type="entry name" value="Carbon-nitrogen hydrolase"/>
    <property type="match status" value="1"/>
</dbReference>
<gene>
    <name evidence="7" type="primary">nadE</name>
    <name evidence="10" type="ORF">OH818_26515</name>
</gene>
<evidence type="ECO:0000313" key="10">
    <source>
        <dbReference type="EMBL" id="WAP68757.1"/>
    </source>
</evidence>
<feature type="binding site" evidence="7">
    <location>
        <begin position="507"/>
        <end position="510"/>
    </location>
    <ligand>
        <name>deamido-NAD(+)</name>
        <dbReference type="ChEBI" id="CHEBI:58437"/>
        <note>ligand shared between two neighboring subunits</note>
    </ligand>
</feature>
<evidence type="ECO:0000256" key="4">
    <source>
        <dbReference type="ARBA" id="ARBA00022741"/>
    </source>
</evidence>
<evidence type="ECO:0000256" key="2">
    <source>
        <dbReference type="ARBA" id="ARBA00007145"/>
    </source>
</evidence>
<feature type="active site" description="Nucleophile; for glutaminase activity" evidence="7">
    <location>
        <position position="193"/>
    </location>
</feature>
<evidence type="ECO:0000313" key="11">
    <source>
        <dbReference type="Proteomes" id="UP001164020"/>
    </source>
</evidence>
<dbReference type="Pfam" id="PF00795">
    <property type="entry name" value="CN_hydrolase"/>
    <property type="match status" value="1"/>
</dbReference>
<feature type="domain" description="CN hydrolase" evidence="9">
    <location>
        <begin position="28"/>
        <end position="293"/>
    </location>
</feature>
<evidence type="ECO:0000256" key="6">
    <source>
        <dbReference type="ARBA" id="ARBA00023027"/>
    </source>
</evidence>
<dbReference type="EMBL" id="CP114029">
    <property type="protein sequence ID" value="WAP68757.1"/>
    <property type="molecule type" value="Genomic_DNA"/>
</dbReference>